<name>A0A0G2IWX1_9SYNE</name>
<dbReference type="AlphaFoldDB" id="A0A0G2IWX1"/>
<organism evidence="1 2">
    <name type="scientific">Candidatus Synechococcus spongiarum SP3</name>
    <dbReference type="NCBI Taxonomy" id="1604020"/>
    <lineage>
        <taxon>Bacteria</taxon>
        <taxon>Bacillati</taxon>
        <taxon>Cyanobacteriota</taxon>
        <taxon>Cyanophyceae</taxon>
        <taxon>Synechococcales</taxon>
        <taxon>Synechococcaceae</taxon>
        <taxon>Synechococcus</taxon>
    </lineage>
</organism>
<sequence length="179" mass="20172">MGPPLLRQVVRRLEGEKSQDANDGEQEHHRVFPNSGFCRPTLMGWRWQALHPAWPCRFLCWRGRGRRGEFGNAWRLGSASTLGLGWSNWRRVGIRVRARRWITHGRAAGDGEDGVTGQEKAAMDRLQTMQGSHDAMLDNKPPRGAARALNSDGEQRCGLGARCEQDVHGNYWKPGFSRG</sequence>
<reference evidence="1 2" key="1">
    <citation type="submission" date="2015-01" db="EMBL/GenBank/DDBJ databases">
        <title>Lifestyle Evolution in Cyanobacterial Symbionts of Sponges.</title>
        <authorList>
            <person name="Burgsdorf I."/>
            <person name="Slaby B.M."/>
            <person name="Handley K.M."/>
            <person name="Haber M."/>
            <person name="Blom J."/>
            <person name="Marshall C.W."/>
            <person name="Gilbert J.A."/>
            <person name="Hentschel U."/>
            <person name="Steindler L."/>
        </authorList>
    </citation>
    <scope>NUCLEOTIDE SEQUENCE [LARGE SCALE GENOMIC DNA]</scope>
    <source>
        <strain evidence="1">SP3</strain>
    </source>
</reference>
<gene>
    <name evidence="1" type="ORF">TE42_01950</name>
</gene>
<comment type="caution">
    <text evidence="1">The sequence shown here is derived from an EMBL/GenBank/DDBJ whole genome shotgun (WGS) entry which is preliminary data.</text>
</comment>
<protein>
    <submittedName>
        <fullName evidence="1">Uncharacterized protein</fullName>
    </submittedName>
</protein>
<evidence type="ECO:0000313" key="1">
    <source>
        <dbReference type="EMBL" id="KKZ13038.1"/>
    </source>
</evidence>
<dbReference type="Proteomes" id="UP000035067">
    <property type="component" value="Unassembled WGS sequence"/>
</dbReference>
<proteinExistence type="predicted"/>
<accession>A0A0G2IWX1</accession>
<evidence type="ECO:0000313" key="2">
    <source>
        <dbReference type="Proteomes" id="UP000035067"/>
    </source>
</evidence>
<dbReference type="EMBL" id="JXQG01000006">
    <property type="protein sequence ID" value="KKZ13038.1"/>
    <property type="molecule type" value="Genomic_DNA"/>
</dbReference>